<protein>
    <submittedName>
        <fullName evidence="4">Uncharacterized protein</fullName>
    </submittedName>
</protein>
<evidence type="ECO:0000256" key="1">
    <source>
        <dbReference type="SAM" id="Coils"/>
    </source>
</evidence>
<feature type="region of interest" description="Disordered" evidence="2">
    <location>
        <begin position="367"/>
        <end position="414"/>
    </location>
</feature>
<feature type="coiled-coil region" evidence="1">
    <location>
        <begin position="242"/>
        <end position="276"/>
    </location>
</feature>
<name>A0A6M3KZX4_9ZZZZ</name>
<evidence type="ECO:0000256" key="2">
    <source>
        <dbReference type="SAM" id="MobiDB-lite"/>
    </source>
</evidence>
<evidence type="ECO:0000313" key="3">
    <source>
        <dbReference type="EMBL" id="QJA78505.1"/>
    </source>
</evidence>
<gene>
    <name evidence="3" type="ORF">MM415A01061_0009</name>
    <name evidence="4" type="ORF">MM415B02963_0008</name>
</gene>
<dbReference type="EMBL" id="MT142714">
    <property type="protein sequence ID" value="QJA87540.1"/>
    <property type="molecule type" value="Genomic_DNA"/>
</dbReference>
<organism evidence="4">
    <name type="scientific">viral metagenome</name>
    <dbReference type="NCBI Taxonomy" id="1070528"/>
    <lineage>
        <taxon>unclassified sequences</taxon>
        <taxon>metagenomes</taxon>
        <taxon>organismal metagenomes</taxon>
    </lineage>
</organism>
<reference evidence="4" key="1">
    <citation type="submission" date="2020-03" db="EMBL/GenBank/DDBJ databases">
        <title>The deep terrestrial virosphere.</title>
        <authorList>
            <person name="Holmfeldt K."/>
            <person name="Nilsson E."/>
            <person name="Simone D."/>
            <person name="Lopez-Fernandez M."/>
            <person name="Wu X."/>
            <person name="de Brujin I."/>
            <person name="Lundin D."/>
            <person name="Andersson A."/>
            <person name="Bertilsson S."/>
            <person name="Dopson M."/>
        </authorList>
    </citation>
    <scope>NUCLEOTIDE SEQUENCE</scope>
    <source>
        <strain evidence="3">MM415A01061</strain>
        <strain evidence="4">MM415B02963</strain>
    </source>
</reference>
<sequence>MKQYLTATIQALSKSELDDIIDPYFIRGIKDKDPHPEVKVYSVGHEGKANLHLPGVGQKTLTWVQAAVQWVRDKLKVGTAVFDRHDPNTNSHEGRTQIGEVVGTAVKQIGDRLNTLAAIYIYPQFKSRPLDVASIEAEIEYAHDGFQAWPTAIKSVSGVALSNSGIDTPGFPGATLLGAVQAYVQAFGSEIGEKLMNLSDVKQAVKDLGLSPSQVFGVDDIMGDSKVVEKVKEEKKNVIAGSERIQNERDGLKEKVVKLENEKAESDKRLQQTQMQSKSATVIDGILTERKLDDKAKAYVKRNLNRFTTTAGDEDTLKKELGTFVDTTHKDYQELAKDVFGIDTSKTKDQTTQQSNQQFKLPPELLAGGQQQTDQGTNTPVYRPRDERLRDEMNPAINPLIPGGKAAQEALTPK</sequence>
<feature type="compositionally biased region" description="Basic and acidic residues" evidence="2">
    <location>
        <begin position="383"/>
        <end position="393"/>
    </location>
</feature>
<evidence type="ECO:0000313" key="4">
    <source>
        <dbReference type="EMBL" id="QJA87540.1"/>
    </source>
</evidence>
<feature type="compositionally biased region" description="Low complexity" evidence="2">
    <location>
        <begin position="368"/>
        <end position="379"/>
    </location>
</feature>
<proteinExistence type="predicted"/>
<keyword evidence="1" id="KW-0175">Coiled coil</keyword>
<accession>A0A6M3KZX4</accession>
<dbReference type="AlphaFoldDB" id="A0A6M3KZX4"/>
<dbReference type="EMBL" id="MT142340">
    <property type="protein sequence ID" value="QJA78505.1"/>
    <property type="molecule type" value="Genomic_DNA"/>
</dbReference>